<gene>
    <name evidence="1" type="ORF">J1N35_033225</name>
</gene>
<protein>
    <recommendedName>
        <fullName evidence="3">DUF4216 domain-containing protein</fullName>
    </recommendedName>
</protein>
<proteinExistence type="predicted"/>
<dbReference type="Proteomes" id="UP000828251">
    <property type="component" value="Unassembled WGS sequence"/>
</dbReference>
<evidence type="ECO:0000313" key="2">
    <source>
        <dbReference type="Proteomes" id="UP000828251"/>
    </source>
</evidence>
<accession>A0A9D3UQ87</accession>
<dbReference type="EMBL" id="JAIQCV010000010">
    <property type="protein sequence ID" value="KAH1055160.1"/>
    <property type="molecule type" value="Genomic_DNA"/>
</dbReference>
<organism evidence="1 2">
    <name type="scientific">Gossypium stocksii</name>
    <dbReference type="NCBI Taxonomy" id="47602"/>
    <lineage>
        <taxon>Eukaryota</taxon>
        <taxon>Viridiplantae</taxon>
        <taxon>Streptophyta</taxon>
        <taxon>Embryophyta</taxon>
        <taxon>Tracheophyta</taxon>
        <taxon>Spermatophyta</taxon>
        <taxon>Magnoliopsida</taxon>
        <taxon>eudicotyledons</taxon>
        <taxon>Gunneridae</taxon>
        <taxon>Pentapetalae</taxon>
        <taxon>rosids</taxon>
        <taxon>malvids</taxon>
        <taxon>Malvales</taxon>
        <taxon>Malvaceae</taxon>
        <taxon>Malvoideae</taxon>
        <taxon>Gossypium</taxon>
    </lineage>
</organism>
<comment type="caution">
    <text evidence="1">The sequence shown here is derived from an EMBL/GenBank/DDBJ whole genome shotgun (WGS) entry which is preliminary data.</text>
</comment>
<dbReference type="AlphaFoldDB" id="A0A9D3UQ87"/>
<name>A0A9D3UQ87_9ROSI</name>
<sequence length="74" mass="8881">MEYYGLITDIIELDYYGKWKVVLFRGDWADVNTARKIKNDQFDPTDEFWYVVLRNTPHDLFDMGNGSRDDIVER</sequence>
<evidence type="ECO:0000313" key="1">
    <source>
        <dbReference type="EMBL" id="KAH1055160.1"/>
    </source>
</evidence>
<evidence type="ECO:0008006" key="3">
    <source>
        <dbReference type="Google" id="ProtNLM"/>
    </source>
</evidence>
<reference evidence="1 2" key="1">
    <citation type="journal article" date="2021" name="Plant Biotechnol. J.">
        <title>Multi-omics assisted identification of the key and species-specific regulatory components of drought-tolerant mechanisms in Gossypium stocksii.</title>
        <authorList>
            <person name="Yu D."/>
            <person name="Ke L."/>
            <person name="Zhang D."/>
            <person name="Wu Y."/>
            <person name="Sun Y."/>
            <person name="Mei J."/>
            <person name="Sun J."/>
            <person name="Sun Y."/>
        </authorList>
    </citation>
    <scope>NUCLEOTIDE SEQUENCE [LARGE SCALE GENOMIC DNA]</scope>
    <source>
        <strain evidence="2">cv. E1</strain>
        <tissue evidence="1">Leaf</tissue>
    </source>
</reference>
<keyword evidence="2" id="KW-1185">Reference proteome</keyword>